<dbReference type="GO" id="GO:0016788">
    <property type="term" value="F:hydrolase activity, acting on ester bonds"/>
    <property type="evidence" value="ECO:0007669"/>
    <property type="project" value="InterPro"/>
</dbReference>
<evidence type="ECO:0008006" key="9">
    <source>
        <dbReference type="Google" id="ProtNLM"/>
    </source>
</evidence>
<evidence type="ECO:0000256" key="3">
    <source>
        <dbReference type="ARBA" id="ARBA00022759"/>
    </source>
</evidence>
<keyword evidence="3" id="KW-0255">Endonuclease</keyword>
<dbReference type="GO" id="GO:0004519">
    <property type="term" value="F:endonuclease activity"/>
    <property type="evidence" value="ECO:0007669"/>
    <property type="project" value="UniProtKB-KW"/>
</dbReference>
<keyword evidence="8" id="KW-1185">Reference proteome</keyword>
<keyword evidence="1" id="KW-0540">Nuclease</keyword>
<dbReference type="EMBL" id="QGTT01000005">
    <property type="protein sequence ID" value="PWW13790.1"/>
    <property type="molecule type" value="Genomic_DNA"/>
</dbReference>
<dbReference type="PANTHER" id="PTHR33146:SF26">
    <property type="entry name" value="ENDONUCLEASE 4"/>
    <property type="match status" value="1"/>
</dbReference>
<evidence type="ECO:0000256" key="2">
    <source>
        <dbReference type="ARBA" id="ARBA00022723"/>
    </source>
</evidence>
<evidence type="ECO:0000256" key="4">
    <source>
        <dbReference type="ARBA" id="ARBA00022801"/>
    </source>
</evidence>
<evidence type="ECO:0000256" key="5">
    <source>
        <dbReference type="ARBA" id="ARBA00023157"/>
    </source>
</evidence>
<dbReference type="Proteomes" id="UP000246964">
    <property type="component" value="Unassembled WGS sequence"/>
</dbReference>
<dbReference type="Pfam" id="PF02265">
    <property type="entry name" value="S1-P1_nuclease"/>
    <property type="match status" value="1"/>
</dbReference>
<dbReference type="PANTHER" id="PTHR33146">
    <property type="entry name" value="ENDONUCLEASE 4"/>
    <property type="match status" value="1"/>
</dbReference>
<comment type="caution">
    <text evidence="7">The sequence shown here is derived from an EMBL/GenBank/DDBJ whole genome shotgun (WGS) entry which is preliminary data.</text>
</comment>
<evidence type="ECO:0000313" key="7">
    <source>
        <dbReference type="EMBL" id="PWW13790.1"/>
    </source>
</evidence>
<dbReference type="InterPro" id="IPR003154">
    <property type="entry name" value="S1/P1nuclease"/>
</dbReference>
<dbReference type="GO" id="GO:0003676">
    <property type="term" value="F:nucleic acid binding"/>
    <property type="evidence" value="ECO:0007669"/>
    <property type="project" value="InterPro"/>
</dbReference>
<evidence type="ECO:0000256" key="6">
    <source>
        <dbReference type="ARBA" id="ARBA00023180"/>
    </source>
</evidence>
<dbReference type="InterPro" id="IPR008947">
    <property type="entry name" value="PLipase_C/P1_nuclease_dom_sf"/>
</dbReference>
<dbReference type="GO" id="GO:0046872">
    <property type="term" value="F:metal ion binding"/>
    <property type="evidence" value="ECO:0007669"/>
    <property type="project" value="UniProtKB-KW"/>
</dbReference>
<name>A0A317Q9S8_9GAMM</name>
<reference evidence="7 8" key="1">
    <citation type="submission" date="2018-05" db="EMBL/GenBank/DDBJ databases">
        <title>Freshwater and sediment microbial communities from various areas in North America, analyzing microbe dynamics in response to fracking.</title>
        <authorList>
            <person name="Lamendella R."/>
        </authorList>
    </citation>
    <scope>NUCLEOTIDE SEQUENCE [LARGE SCALE GENOMIC DNA]</scope>
    <source>
        <strain evidence="7 8">125B1</strain>
    </source>
</reference>
<proteinExistence type="predicted"/>
<protein>
    <recommendedName>
        <fullName evidence="9">S1/P1 nuclease</fullName>
    </recommendedName>
</protein>
<organism evidence="7 8">
    <name type="scientific">Pseudidiomarina maritima</name>
    <dbReference type="NCBI Taxonomy" id="519453"/>
    <lineage>
        <taxon>Bacteria</taxon>
        <taxon>Pseudomonadati</taxon>
        <taxon>Pseudomonadota</taxon>
        <taxon>Gammaproteobacteria</taxon>
        <taxon>Alteromonadales</taxon>
        <taxon>Idiomarinaceae</taxon>
        <taxon>Pseudidiomarina</taxon>
    </lineage>
</organism>
<dbReference type="CDD" id="cd11010">
    <property type="entry name" value="S1-P1_nuclease"/>
    <property type="match status" value="1"/>
</dbReference>
<evidence type="ECO:0000313" key="8">
    <source>
        <dbReference type="Proteomes" id="UP000246964"/>
    </source>
</evidence>
<dbReference type="AlphaFoldDB" id="A0A317Q9S8"/>
<evidence type="ECO:0000256" key="1">
    <source>
        <dbReference type="ARBA" id="ARBA00022722"/>
    </source>
</evidence>
<dbReference type="GO" id="GO:0006308">
    <property type="term" value="P:DNA catabolic process"/>
    <property type="evidence" value="ECO:0007669"/>
    <property type="project" value="InterPro"/>
</dbReference>
<keyword evidence="6" id="KW-0325">Glycoprotein</keyword>
<keyword evidence="4" id="KW-0378">Hydrolase</keyword>
<keyword evidence="2" id="KW-0479">Metal-binding</keyword>
<accession>A0A317Q9S8</accession>
<sequence>MQSVYYQLKHLSAALILSLSLGFVSLVSSPAHSYGGIGHDAFCQLAFDLSSPKTQQVLQSFADQHPDYEDFASMCNWADNIKSDKRWDWAKPHHYVNFARGSAKVTAADCAANGCILSAIQHHYDVLKHDRTDWIALAFLAHFIGDLHQPMHVSFADDLGGNRARLSYFDEATNLHRLWDTQMLMQRGGSDSKAKAGELLRGLSPLKPAAIDAEQTLAWANESAAITRRIYSDYRAEQKLGQSYTDQWGPVLEQRMQQGAQRLAAVLDELYSDSF</sequence>
<dbReference type="SUPFAM" id="SSF48537">
    <property type="entry name" value="Phospholipase C/P1 nuclease"/>
    <property type="match status" value="1"/>
</dbReference>
<keyword evidence="5" id="KW-1015">Disulfide bond</keyword>
<dbReference type="RefSeq" id="WP_181394911.1">
    <property type="nucleotide sequence ID" value="NZ_QGTT01000005.1"/>
</dbReference>
<dbReference type="Gene3D" id="1.10.575.10">
    <property type="entry name" value="P1 Nuclease"/>
    <property type="match status" value="1"/>
</dbReference>
<gene>
    <name evidence="7" type="ORF">DET45_105136</name>
</gene>